<name>A0AAW0D4T9_9AGAR</name>
<sequence length="162" mass="17906">MIPGNWWFLDTVQPLLYREVPPYYSGIRALKCTWTTELHAANEQSPSTTQSNPSTKLKTSGVVAFYRLVEGSLHMAMRAIQTCLIPNGSSARFRITAWLLHTTPTSPPLAPPHTSTVRTISSGLASLVSWHCSDGALLSLVFRATHLERFISTIPLLGGSWR</sequence>
<keyword evidence="2" id="KW-1185">Reference proteome</keyword>
<dbReference type="EMBL" id="JAYKXP010000019">
    <property type="protein sequence ID" value="KAK7047673.1"/>
    <property type="molecule type" value="Genomic_DNA"/>
</dbReference>
<organism evidence="1 2">
    <name type="scientific">Paramarasmius palmivorus</name>
    <dbReference type="NCBI Taxonomy" id="297713"/>
    <lineage>
        <taxon>Eukaryota</taxon>
        <taxon>Fungi</taxon>
        <taxon>Dikarya</taxon>
        <taxon>Basidiomycota</taxon>
        <taxon>Agaricomycotina</taxon>
        <taxon>Agaricomycetes</taxon>
        <taxon>Agaricomycetidae</taxon>
        <taxon>Agaricales</taxon>
        <taxon>Marasmiineae</taxon>
        <taxon>Marasmiaceae</taxon>
        <taxon>Paramarasmius</taxon>
    </lineage>
</organism>
<gene>
    <name evidence="1" type="ORF">VNI00_006441</name>
</gene>
<dbReference type="AlphaFoldDB" id="A0AAW0D4T9"/>
<reference evidence="1 2" key="1">
    <citation type="submission" date="2024-01" db="EMBL/GenBank/DDBJ databases">
        <title>A draft genome for a cacao thread blight-causing isolate of Paramarasmius palmivorus.</title>
        <authorList>
            <person name="Baruah I.K."/>
            <person name="Bukari Y."/>
            <person name="Amoako-Attah I."/>
            <person name="Meinhardt L.W."/>
            <person name="Bailey B.A."/>
            <person name="Cohen S.P."/>
        </authorList>
    </citation>
    <scope>NUCLEOTIDE SEQUENCE [LARGE SCALE GENOMIC DNA]</scope>
    <source>
        <strain evidence="1 2">GH-12</strain>
    </source>
</reference>
<evidence type="ECO:0000313" key="1">
    <source>
        <dbReference type="EMBL" id="KAK7047673.1"/>
    </source>
</evidence>
<evidence type="ECO:0000313" key="2">
    <source>
        <dbReference type="Proteomes" id="UP001383192"/>
    </source>
</evidence>
<dbReference type="Proteomes" id="UP001383192">
    <property type="component" value="Unassembled WGS sequence"/>
</dbReference>
<protein>
    <submittedName>
        <fullName evidence="1">Uncharacterized protein</fullName>
    </submittedName>
</protein>
<accession>A0AAW0D4T9</accession>
<proteinExistence type="predicted"/>
<comment type="caution">
    <text evidence="1">The sequence shown here is derived from an EMBL/GenBank/DDBJ whole genome shotgun (WGS) entry which is preliminary data.</text>
</comment>